<feature type="transmembrane region" description="Helical" evidence="6">
    <location>
        <begin position="69"/>
        <end position="92"/>
    </location>
</feature>
<dbReference type="FunCoup" id="A0A6P8J906">
    <property type="interactions" value="82"/>
</dbReference>
<keyword evidence="7" id="KW-1185">Reference proteome</keyword>
<feature type="transmembrane region" description="Helical" evidence="6">
    <location>
        <begin position="139"/>
        <end position="156"/>
    </location>
</feature>
<dbReference type="RefSeq" id="XP_031574263.1">
    <property type="nucleotide sequence ID" value="XM_031718403.1"/>
</dbReference>
<gene>
    <name evidence="8" type="primary">LOC116308048</name>
</gene>
<keyword evidence="3 6" id="KW-0812">Transmembrane</keyword>
<dbReference type="GO" id="GO:0016020">
    <property type="term" value="C:membrane"/>
    <property type="evidence" value="ECO:0007669"/>
    <property type="project" value="UniProtKB-SubCell"/>
</dbReference>
<name>A0A6P8J906_ACTTE</name>
<dbReference type="InParanoid" id="A0A6P8J906"/>
<evidence type="ECO:0000313" key="8">
    <source>
        <dbReference type="RefSeq" id="XP_031574263.1"/>
    </source>
</evidence>
<feature type="transmembrane region" description="Helical" evidence="6">
    <location>
        <begin position="198"/>
        <end position="218"/>
    </location>
</feature>
<comment type="similarity">
    <text evidence="2">Belongs to the TMEM45 family.</text>
</comment>
<evidence type="ECO:0000256" key="5">
    <source>
        <dbReference type="ARBA" id="ARBA00023136"/>
    </source>
</evidence>
<keyword evidence="4 6" id="KW-1133">Transmembrane helix</keyword>
<feature type="transmembrane region" description="Helical" evidence="6">
    <location>
        <begin position="230"/>
        <end position="253"/>
    </location>
</feature>
<evidence type="ECO:0000256" key="1">
    <source>
        <dbReference type="ARBA" id="ARBA00004141"/>
    </source>
</evidence>
<reference evidence="8" key="1">
    <citation type="submission" date="2025-08" db="UniProtKB">
        <authorList>
            <consortium name="RefSeq"/>
        </authorList>
    </citation>
    <scope>IDENTIFICATION</scope>
    <source>
        <tissue evidence="8">Tentacle</tissue>
    </source>
</reference>
<dbReference type="InterPro" id="IPR042127">
    <property type="entry name" value="TMEM45"/>
</dbReference>
<evidence type="ECO:0000256" key="6">
    <source>
        <dbReference type="SAM" id="Phobius"/>
    </source>
</evidence>
<feature type="transmembrane region" description="Helical" evidence="6">
    <location>
        <begin position="168"/>
        <end position="186"/>
    </location>
</feature>
<dbReference type="OrthoDB" id="551896at2759"/>
<evidence type="ECO:0000313" key="7">
    <source>
        <dbReference type="Proteomes" id="UP000515163"/>
    </source>
</evidence>
<dbReference type="GeneID" id="116308048"/>
<organism evidence="7 8">
    <name type="scientific">Actinia tenebrosa</name>
    <name type="common">Australian red waratah sea anemone</name>
    <dbReference type="NCBI Taxonomy" id="6105"/>
    <lineage>
        <taxon>Eukaryota</taxon>
        <taxon>Metazoa</taxon>
        <taxon>Cnidaria</taxon>
        <taxon>Anthozoa</taxon>
        <taxon>Hexacorallia</taxon>
        <taxon>Actiniaria</taxon>
        <taxon>Actiniidae</taxon>
        <taxon>Actinia</taxon>
    </lineage>
</organism>
<dbReference type="PANTHER" id="PTHR16007:SF15">
    <property type="entry name" value="TRANSMEMBRANE PROTEIN 45B"/>
    <property type="match status" value="1"/>
</dbReference>
<evidence type="ECO:0000256" key="3">
    <source>
        <dbReference type="ARBA" id="ARBA00022692"/>
    </source>
</evidence>
<proteinExistence type="inferred from homology"/>
<comment type="subcellular location">
    <subcellularLocation>
        <location evidence="1">Membrane</location>
        <topology evidence="1">Multi-pass membrane protein</topology>
    </subcellularLocation>
</comment>
<accession>A0A6P8J906</accession>
<protein>
    <submittedName>
        <fullName evidence="8">Transmembrane protein 45B-like</fullName>
    </submittedName>
</protein>
<dbReference type="AlphaFoldDB" id="A0A6P8J906"/>
<dbReference type="Pfam" id="PF04819">
    <property type="entry name" value="DUF716"/>
    <property type="match status" value="1"/>
</dbReference>
<dbReference type="InterPro" id="IPR006904">
    <property type="entry name" value="DUF716"/>
</dbReference>
<feature type="transmembrane region" description="Helical" evidence="6">
    <location>
        <begin position="112"/>
        <end position="132"/>
    </location>
</feature>
<evidence type="ECO:0000256" key="4">
    <source>
        <dbReference type="ARBA" id="ARBA00022989"/>
    </source>
</evidence>
<dbReference type="Proteomes" id="UP000515163">
    <property type="component" value="Unplaced"/>
</dbReference>
<feature type="transmembrane region" description="Helical" evidence="6">
    <location>
        <begin position="12"/>
        <end position="30"/>
    </location>
</feature>
<dbReference type="PANTHER" id="PTHR16007">
    <property type="entry name" value="EPIDIDYMAL MEMBRANE PROTEIN E9-RELATED"/>
    <property type="match status" value="1"/>
</dbReference>
<dbReference type="KEGG" id="aten:116308048"/>
<evidence type="ECO:0000256" key="2">
    <source>
        <dbReference type="ARBA" id="ARBA00006948"/>
    </source>
</evidence>
<sequence>MGSFNGHAVPGFLFLLLSSWWALNVLFVYAKILRNRSASSDLNLTMRFKSTTWFPIHSRRFSKVPCESIVKFFLSSLGIALELFTDNSWILIKENGEFEETSLNNYAHSAMYGFFIFSALLECLQFWNALVLPKAGEHLALSFAFFVEGLLFYFHLHGRPVLDVRLHTLLYVVVFATSFVLVLEAWMKDSFLLLVVRVYLVMLQGTWFFQIAHSLYGANPWKDTPPNREFVAIAFSWHCLVLLFVWLVAFVLVSVKVRGCHTTPNTSTKLETFEVQKIVAHEAGDSERSSLIVDGEDTES</sequence>
<keyword evidence="5 6" id="KW-0472">Membrane</keyword>